<proteinExistence type="predicted"/>
<evidence type="ECO:0000313" key="2">
    <source>
        <dbReference type="Proteomes" id="UP000606786"/>
    </source>
</evidence>
<dbReference type="AlphaFoldDB" id="A0A811UZQ5"/>
<reference evidence="1" key="1">
    <citation type="submission" date="2020-11" db="EMBL/GenBank/DDBJ databases">
        <authorList>
            <person name="Whitehead M."/>
        </authorList>
    </citation>
    <scope>NUCLEOTIDE SEQUENCE</scope>
    <source>
        <strain evidence="1">EGII</strain>
    </source>
</reference>
<evidence type="ECO:0000313" key="1">
    <source>
        <dbReference type="EMBL" id="CAD7004772.1"/>
    </source>
</evidence>
<comment type="caution">
    <text evidence="1">The sequence shown here is derived from an EMBL/GenBank/DDBJ whole genome shotgun (WGS) entry which is preliminary data.</text>
</comment>
<protein>
    <submittedName>
        <fullName evidence="1">(Mediterranean fruit fly) hypothetical protein</fullName>
    </submittedName>
</protein>
<dbReference type="EMBL" id="CAJHJT010000034">
    <property type="protein sequence ID" value="CAD7004772.1"/>
    <property type="molecule type" value="Genomic_DNA"/>
</dbReference>
<accession>A0A811UZQ5</accession>
<dbReference type="Proteomes" id="UP000606786">
    <property type="component" value="Unassembled WGS sequence"/>
</dbReference>
<feature type="non-terminal residue" evidence="1">
    <location>
        <position position="1"/>
    </location>
</feature>
<gene>
    <name evidence="1" type="ORF">CCAP1982_LOCUS13162</name>
</gene>
<name>A0A811UZQ5_CERCA</name>
<keyword evidence="2" id="KW-1185">Reference proteome</keyword>
<sequence length="68" mass="7499">DLVCATAAITKTRFQEAIILLVKLLPQKLLHLASSISLTSQQQQESIIQYNGPNARTTTIDHFSLFAS</sequence>
<organism evidence="1 2">
    <name type="scientific">Ceratitis capitata</name>
    <name type="common">Mediterranean fruit fly</name>
    <name type="synonym">Tephritis capitata</name>
    <dbReference type="NCBI Taxonomy" id="7213"/>
    <lineage>
        <taxon>Eukaryota</taxon>
        <taxon>Metazoa</taxon>
        <taxon>Ecdysozoa</taxon>
        <taxon>Arthropoda</taxon>
        <taxon>Hexapoda</taxon>
        <taxon>Insecta</taxon>
        <taxon>Pterygota</taxon>
        <taxon>Neoptera</taxon>
        <taxon>Endopterygota</taxon>
        <taxon>Diptera</taxon>
        <taxon>Brachycera</taxon>
        <taxon>Muscomorpha</taxon>
        <taxon>Tephritoidea</taxon>
        <taxon>Tephritidae</taxon>
        <taxon>Ceratitis</taxon>
        <taxon>Ceratitis</taxon>
    </lineage>
</organism>